<feature type="compositionally biased region" description="Basic and acidic residues" evidence="1">
    <location>
        <begin position="272"/>
        <end position="293"/>
    </location>
</feature>
<dbReference type="Proteomes" id="UP000323067">
    <property type="component" value="Chromosome vii"/>
</dbReference>
<sequence>MALPRRGVTGTCCRKLLMATHWTSTLSTTTARHQSAGHSRPDRTRRSSKPPAARPVPRMLSADVAKFMRPRDGHLTTTPASAGFFRAHPTVEHDHGTMVRLDDDAIRQLDRAYGVRLAWSPRHVVHPHRLRFFDPRGHPLAPKLRSDLARKTRETALWAFATATGGVSAVVWQLTKRELLRAVFRGLAARGYDEHGRKADGTELHGTLWLTLWQPQHARRLPPDRFGEVVAETLDRHYATREGDGAPASVADVAAAKEQGRAKRGAGGGVERPAREAEQWRPRERGKNRDRPVRSSAAETDGPSVWQARKRG</sequence>
<feature type="region of interest" description="Disordered" evidence="1">
    <location>
        <begin position="26"/>
        <end position="58"/>
    </location>
</feature>
<proteinExistence type="predicted"/>
<evidence type="ECO:0000313" key="3">
    <source>
        <dbReference type="Proteomes" id="UP000323067"/>
    </source>
</evidence>
<evidence type="ECO:0000256" key="1">
    <source>
        <dbReference type="SAM" id="MobiDB-lite"/>
    </source>
</evidence>
<dbReference type="AlphaFoldDB" id="A0A2H4SIG2"/>
<protein>
    <submittedName>
        <fullName evidence="2">Uncharacterized protein</fullName>
    </submittedName>
</protein>
<organism evidence="2 3">
    <name type="scientific">Cordyceps militaris</name>
    <name type="common">Caterpillar fungus</name>
    <name type="synonym">Clavaria militaris</name>
    <dbReference type="NCBI Taxonomy" id="73501"/>
    <lineage>
        <taxon>Eukaryota</taxon>
        <taxon>Fungi</taxon>
        <taxon>Dikarya</taxon>
        <taxon>Ascomycota</taxon>
        <taxon>Pezizomycotina</taxon>
        <taxon>Sordariomycetes</taxon>
        <taxon>Hypocreomycetidae</taxon>
        <taxon>Hypocreales</taxon>
        <taxon>Cordycipitaceae</taxon>
        <taxon>Cordyceps</taxon>
    </lineage>
</organism>
<dbReference type="EMBL" id="CP023324">
    <property type="protein sequence ID" value="ATY62906.1"/>
    <property type="molecule type" value="Genomic_DNA"/>
</dbReference>
<name>A0A2H4SIG2_CORMI</name>
<evidence type="ECO:0000313" key="2">
    <source>
        <dbReference type="EMBL" id="ATY62906.1"/>
    </source>
</evidence>
<feature type="region of interest" description="Disordered" evidence="1">
    <location>
        <begin position="240"/>
        <end position="312"/>
    </location>
</feature>
<dbReference type="OrthoDB" id="5124663at2759"/>
<feature type="compositionally biased region" description="Low complexity" evidence="1">
    <location>
        <begin position="245"/>
        <end position="256"/>
    </location>
</feature>
<reference evidence="2 3" key="1">
    <citation type="journal article" date="2017" name="BMC Genomics">
        <title>Chromosome level assembly and secondary metabolite potential of the parasitic fungus Cordyceps militaris.</title>
        <authorList>
            <person name="Kramer G.J."/>
            <person name="Nodwell J.R."/>
        </authorList>
    </citation>
    <scope>NUCLEOTIDE SEQUENCE [LARGE SCALE GENOMIC DNA]</scope>
    <source>
        <strain evidence="2 3">ATCC 34164</strain>
    </source>
</reference>
<accession>A0A2H4SIG2</accession>
<dbReference type="VEuPathDB" id="FungiDB:CCM_06543"/>
<gene>
    <name evidence="2" type="ORF">A9K55_008837</name>
</gene>
<dbReference type="VEuPathDB" id="FungiDB:A9K55_008837"/>